<keyword evidence="1" id="KW-0472">Membrane</keyword>
<dbReference type="AlphaFoldDB" id="A0A1G9ILU7"/>
<keyword evidence="1" id="KW-0812">Transmembrane</keyword>
<protein>
    <submittedName>
        <fullName evidence="2">Uncharacterized protein</fullName>
    </submittedName>
</protein>
<evidence type="ECO:0000313" key="3">
    <source>
        <dbReference type="Proteomes" id="UP000199382"/>
    </source>
</evidence>
<proteinExistence type="predicted"/>
<dbReference type="OrthoDB" id="7876636at2"/>
<accession>A0A1G9ILU7</accession>
<dbReference type="Proteomes" id="UP000199382">
    <property type="component" value="Unassembled WGS sequence"/>
</dbReference>
<evidence type="ECO:0000313" key="2">
    <source>
        <dbReference type="EMBL" id="SDL26238.1"/>
    </source>
</evidence>
<reference evidence="2 3" key="1">
    <citation type="submission" date="2016-10" db="EMBL/GenBank/DDBJ databases">
        <authorList>
            <person name="de Groot N.N."/>
        </authorList>
    </citation>
    <scope>NUCLEOTIDE SEQUENCE [LARGE SCALE GENOMIC DNA]</scope>
    <source>
        <strain evidence="2 3">DSM 25294</strain>
    </source>
</reference>
<dbReference type="RefSeq" id="WP_139188519.1">
    <property type="nucleotide sequence ID" value="NZ_FNEK01000075.1"/>
</dbReference>
<organism evidence="2 3">
    <name type="scientific">Aliiruegeria lutimaris</name>
    <dbReference type="NCBI Taxonomy" id="571298"/>
    <lineage>
        <taxon>Bacteria</taxon>
        <taxon>Pseudomonadati</taxon>
        <taxon>Pseudomonadota</taxon>
        <taxon>Alphaproteobacteria</taxon>
        <taxon>Rhodobacterales</taxon>
        <taxon>Roseobacteraceae</taxon>
        <taxon>Aliiruegeria</taxon>
    </lineage>
</organism>
<dbReference type="EMBL" id="FNEK01000075">
    <property type="protein sequence ID" value="SDL26238.1"/>
    <property type="molecule type" value="Genomic_DNA"/>
</dbReference>
<sequence length="304" mass="32258">MRSYEAARSYFGFLEFLSWCVVGLGVIAALIGMGAASDMRGYGGASAGAIILAVMPGGALAFLGFLGLVFCQIGRANVDTAEYTQQGLKISREQLEISKQMLKQGAKSDQGYAAALQAAKDELRTGATLSASEPAGASYAAATKETAPQLKLDHEPGETIAYRGKEIRVVEGGYVLGGTIYPTYDKVMDQVDIGIDGYASERAASVATTGEDQEYRGTQIEKRDGGFYVGSNLFVSLERAQKHIDIGMDGVASEKETPPPYADQLGVSKTVQPDPVAVPVEAKPALRAAVAEGDLPRPMRLKRF</sequence>
<dbReference type="STRING" id="571298.SAMN04488026_107511"/>
<feature type="transmembrane region" description="Helical" evidence="1">
    <location>
        <begin position="48"/>
        <end position="70"/>
    </location>
</feature>
<feature type="transmembrane region" description="Helical" evidence="1">
    <location>
        <begin position="16"/>
        <end position="36"/>
    </location>
</feature>
<keyword evidence="3" id="KW-1185">Reference proteome</keyword>
<evidence type="ECO:0000256" key="1">
    <source>
        <dbReference type="SAM" id="Phobius"/>
    </source>
</evidence>
<gene>
    <name evidence="2" type="ORF">SAMN04488026_107511</name>
</gene>
<keyword evidence="1" id="KW-1133">Transmembrane helix</keyword>
<name>A0A1G9ILU7_9RHOB</name>